<dbReference type="EMBL" id="JAAMPI010001102">
    <property type="protein sequence ID" value="KAF4626701.1"/>
    <property type="molecule type" value="Genomic_DNA"/>
</dbReference>
<dbReference type="InterPro" id="IPR029058">
    <property type="entry name" value="AB_hydrolase_fold"/>
</dbReference>
<dbReference type="InterPro" id="IPR013094">
    <property type="entry name" value="AB_hydrolase_3"/>
</dbReference>
<dbReference type="PANTHER" id="PTHR23024">
    <property type="entry name" value="ARYLACETAMIDE DEACETYLASE"/>
    <property type="match status" value="1"/>
</dbReference>
<feature type="domain" description="Alpha/beta hydrolase fold-3" evidence="1">
    <location>
        <begin position="46"/>
        <end position="197"/>
    </location>
</feature>
<evidence type="ECO:0000313" key="3">
    <source>
        <dbReference type="Proteomes" id="UP000566819"/>
    </source>
</evidence>
<dbReference type="Proteomes" id="UP000566819">
    <property type="component" value="Unassembled WGS sequence"/>
</dbReference>
<dbReference type="Gene3D" id="3.40.50.1820">
    <property type="entry name" value="alpha/beta hydrolase"/>
    <property type="match status" value="1"/>
</dbReference>
<dbReference type="SUPFAM" id="SSF53474">
    <property type="entry name" value="alpha/beta-Hydrolases"/>
    <property type="match status" value="1"/>
</dbReference>
<sequence>MASLSKFGAFAITDVVYKTVNNQPLKASILIPKTILEKPEGNCPLLVHWHGGGFVLGERNYEPWFATWLVQLAEENGAVIINPDYRLLPEVKGVDMLDDIKDFWAWVRTSLSQEVVKISKDLKVNLSKVAVVGESAGGYLAIQSAFVCPEIDIKLVISQYGCVDLKIPHFLDPAEAIIRGEPSVPSEASDNVIKKYLKNMKPGTFRTSEEPGPSPAGRLLYALLQQRRLLEFVGPEKSMCPMELLEDTTKFPPIWMIHGIDDTTVAKESTTNFYYKLRELCPDVPTLLTLEPGEHSFDADVTSDETWVKESWKFVANHWA</sequence>
<keyword evidence="3" id="KW-1185">Reference proteome</keyword>
<protein>
    <recommendedName>
        <fullName evidence="1">Alpha/beta hydrolase fold-3 domain-containing protein</fullName>
    </recommendedName>
</protein>
<comment type="caution">
    <text evidence="2">The sequence shown here is derived from an EMBL/GenBank/DDBJ whole genome shotgun (WGS) entry which is preliminary data.</text>
</comment>
<name>A0A8H4RCB3_9HELO</name>
<dbReference type="AlphaFoldDB" id="A0A8H4RCB3"/>
<organism evidence="2 3">
    <name type="scientific">Cudoniella acicularis</name>
    <dbReference type="NCBI Taxonomy" id="354080"/>
    <lineage>
        <taxon>Eukaryota</taxon>
        <taxon>Fungi</taxon>
        <taxon>Dikarya</taxon>
        <taxon>Ascomycota</taxon>
        <taxon>Pezizomycotina</taxon>
        <taxon>Leotiomycetes</taxon>
        <taxon>Helotiales</taxon>
        <taxon>Tricladiaceae</taxon>
        <taxon>Cudoniella</taxon>
    </lineage>
</organism>
<evidence type="ECO:0000313" key="2">
    <source>
        <dbReference type="EMBL" id="KAF4626701.1"/>
    </source>
</evidence>
<dbReference type="Pfam" id="PF07859">
    <property type="entry name" value="Abhydrolase_3"/>
    <property type="match status" value="1"/>
</dbReference>
<dbReference type="InterPro" id="IPR050466">
    <property type="entry name" value="Carboxylest/Gibb_receptor"/>
</dbReference>
<accession>A0A8H4RCB3</accession>
<evidence type="ECO:0000259" key="1">
    <source>
        <dbReference type="Pfam" id="PF07859"/>
    </source>
</evidence>
<dbReference type="GO" id="GO:0016787">
    <property type="term" value="F:hydrolase activity"/>
    <property type="evidence" value="ECO:0007669"/>
    <property type="project" value="InterPro"/>
</dbReference>
<proteinExistence type="predicted"/>
<dbReference type="OrthoDB" id="19653at2759"/>
<dbReference type="PANTHER" id="PTHR23024:SF24">
    <property type="entry name" value="ALPHA_BETA HYDROLASE FOLD-3 DOMAIN-CONTAINING PROTEIN"/>
    <property type="match status" value="1"/>
</dbReference>
<gene>
    <name evidence="2" type="ORF">G7Y89_g11460</name>
</gene>
<reference evidence="2 3" key="1">
    <citation type="submission" date="2020-03" db="EMBL/GenBank/DDBJ databases">
        <title>Draft Genome Sequence of Cudoniella acicularis.</title>
        <authorList>
            <person name="Buettner E."/>
            <person name="Kellner H."/>
        </authorList>
    </citation>
    <scope>NUCLEOTIDE SEQUENCE [LARGE SCALE GENOMIC DNA]</scope>
    <source>
        <strain evidence="2 3">DSM 108380</strain>
    </source>
</reference>